<evidence type="ECO:0000313" key="1">
    <source>
        <dbReference type="EMBL" id="TPX35632.1"/>
    </source>
</evidence>
<dbReference type="VEuPathDB" id="FungiDB:SeMB42_g07155"/>
<reference evidence="1 2" key="1">
    <citation type="journal article" date="2019" name="Sci. Rep.">
        <title>Comparative genomics of chytrid fungi reveal insights into the obligate biotrophic and pathogenic lifestyle of Synchytrium endobioticum.</title>
        <authorList>
            <person name="van de Vossenberg B.T.L.H."/>
            <person name="Warris S."/>
            <person name="Nguyen H.D.T."/>
            <person name="van Gent-Pelzer M.P.E."/>
            <person name="Joly D.L."/>
            <person name="van de Geest H.C."/>
            <person name="Bonants P.J.M."/>
            <person name="Smith D.S."/>
            <person name="Levesque C.A."/>
            <person name="van der Lee T.A.J."/>
        </authorList>
    </citation>
    <scope>NUCLEOTIDE SEQUENCE [LARGE SCALE GENOMIC DNA]</scope>
    <source>
        <strain evidence="1 2">MB42</strain>
    </source>
</reference>
<dbReference type="EMBL" id="QEAN01000466">
    <property type="protein sequence ID" value="TPX35632.1"/>
    <property type="molecule type" value="Genomic_DNA"/>
</dbReference>
<keyword evidence="2" id="KW-1185">Reference proteome</keyword>
<protein>
    <submittedName>
        <fullName evidence="1">Uncharacterized protein</fullName>
    </submittedName>
</protein>
<organism evidence="1 2">
    <name type="scientific">Synchytrium endobioticum</name>
    <dbReference type="NCBI Taxonomy" id="286115"/>
    <lineage>
        <taxon>Eukaryota</taxon>
        <taxon>Fungi</taxon>
        <taxon>Fungi incertae sedis</taxon>
        <taxon>Chytridiomycota</taxon>
        <taxon>Chytridiomycota incertae sedis</taxon>
        <taxon>Chytridiomycetes</taxon>
        <taxon>Synchytriales</taxon>
        <taxon>Synchytriaceae</taxon>
        <taxon>Synchytrium</taxon>
    </lineage>
</organism>
<sequence length="97" mass="11645">MKGHLVAHYIQPYFHRLYAVMTTLQNSSKRWCDRVREAPEIRHDFAPAVSVFLRKPTTADVTEPEKRNIIKNLFCTYYKIIERKRQKINKRIKSPKK</sequence>
<dbReference type="Proteomes" id="UP000317494">
    <property type="component" value="Unassembled WGS sequence"/>
</dbReference>
<comment type="caution">
    <text evidence="1">The sequence shown here is derived from an EMBL/GenBank/DDBJ whole genome shotgun (WGS) entry which is preliminary data.</text>
</comment>
<evidence type="ECO:0000313" key="2">
    <source>
        <dbReference type="Proteomes" id="UP000317494"/>
    </source>
</evidence>
<proteinExistence type="predicted"/>
<accession>A0A507C7Q2</accession>
<gene>
    <name evidence="1" type="ORF">SeMB42_g07155</name>
</gene>
<dbReference type="AlphaFoldDB" id="A0A507C7Q2"/>
<name>A0A507C7Q2_9FUNG</name>